<dbReference type="AlphaFoldDB" id="A0A9D5CQK4"/>
<evidence type="ECO:0000313" key="8">
    <source>
        <dbReference type="EMBL" id="KAJ0977259.1"/>
    </source>
</evidence>
<evidence type="ECO:0000256" key="4">
    <source>
        <dbReference type="PROSITE-ProRule" id="PRU00035"/>
    </source>
</evidence>
<evidence type="ECO:0000256" key="1">
    <source>
        <dbReference type="ARBA" id="ARBA00023015"/>
    </source>
</evidence>
<dbReference type="Proteomes" id="UP001085076">
    <property type="component" value="Miscellaneous, Linkage group lg03"/>
</dbReference>
<keyword evidence="9" id="KW-1185">Reference proteome</keyword>
<feature type="domain" description="Bromo" evidence="6">
    <location>
        <begin position="126"/>
        <end position="201"/>
    </location>
</feature>
<evidence type="ECO:0000256" key="3">
    <source>
        <dbReference type="ARBA" id="ARBA00023163"/>
    </source>
</evidence>
<dbReference type="SUPFAM" id="SSF47370">
    <property type="entry name" value="Bromodomain"/>
    <property type="match status" value="1"/>
</dbReference>
<reference evidence="8" key="1">
    <citation type="submission" date="2021-03" db="EMBL/GenBank/DDBJ databases">
        <authorList>
            <person name="Li Z."/>
            <person name="Yang C."/>
        </authorList>
    </citation>
    <scope>NUCLEOTIDE SEQUENCE</scope>
    <source>
        <strain evidence="8">Dzin_1.0</strain>
        <tissue evidence="8">Leaf</tissue>
    </source>
</reference>
<reference evidence="8" key="2">
    <citation type="journal article" date="2022" name="Hortic Res">
        <title>The genome of Dioscorea zingiberensis sheds light on the biosynthesis, origin and evolution of the medicinally important diosgenin saponins.</title>
        <authorList>
            <person name="Li Y."/>
            <person name="Tan C."/>
            <person name="Li Z."/>
            <person name="Guo J."/>
            <person name="Li S."/>
            <person name="Chen X."/>
            <person name="Wang C."/>
            <person name="Dai X."/>
            <person name="Yang H."/>
            <person name="Song W."/>
            <person name="Hou L."/>
            <person name="Xu J."/>
            <person name="Tong Z."/>
            <person name="Xu A."/>
            <person name="Yuan X."/>
            <person name="Wang W."/>
            <person name="Yang Q."/>
            <person name="Chen L."/>
            <person name="Sun Z."/>
            <person name="Wang K."/>
            <person name="Pan B."/>
            <person name="Chen J."/>
            <person name="Bao Y."/>
            <person name="Liu F."/>
            <person name="Qi X."/>
            <person name="Gang D.R."/>
            <person name="Wen J."/>
            <person name="Li J."/>
        </authorList>
    </citation>
    <scope>NUCLEOTIDE SEQUENCE</scope>
    <source>
        <strain evidence="8">Dzin_1.0</strain>
    </source>
</reference>
<evidence type="ECO:0000259" key="7">
    <source>
        <dbReference type="PROSITE" id="PS51525"/>
    </source>
</evidence>
<accession>A0A9D5CQK4</accession>
<dbReference type="OrthoDB" id="21449at2759"/>
<organism evidence="8 9">
    <name type="scientific">Dioscorea zingiberensis</name>
    <dbReference type="NCBI Taxonomy" id="325984"/>
    <lineage>
        <taxon>Eukaryota</taxon>
        <taxon>Viridiplantae</taxon>
        <taxon>Streptophyta</taxon>
        <taxon>Embryophyta</taxon>
        <taxon>Tracheophyta</taxon>
        <taxon>Spermatophyta</taxon>
        <taxon>Magnoliopsida</taxon>
        <taxon>Liliopsida</taxon>
        <taxon>Dioscoreales</taxon>
        <taxon>Dioscoreaceae</taxon>
        <taxon>Dioscorea</taxon>
    </lineage>
</organism>
<dbReference type="InterPro" id="IPR001487">
    <property type="entry name" value="Bromodomain"/>
</dbReference>
<dbReference type="PANTHER" id="PTHR45926">
    <property type="entry name" value="OSJNBA0053K19.4 PROTEIN"/>
    <property type="match status" value="1"/>
</dbReference>
<protein>
    <recommendedName>
        <fullName evidence="10">Bromo domain-containing protein</fullName>
    </recommendedName>
</protein>
<dbReference type="Gene3D" id="1.20.920.10">
    <property type="entry name" value="Bromodomain-like"/>
    <property type="match status" value="1"/>
</dbReference>
<evidence type="ECO:0000256" key="5">
    <source>
        <dbReference type="SAM" id="MobiDB-lite"/>
    </source>
</evidence>
<sequence length="382" mass="43723">MSSDDEDDAMEASARLPDGEPASAEAHGAELGDEEALLRSLGGIVSRVDRMERRVDELDRFFASKKSLGGSGRKPVSKGKGRKVGIKFRDAEVDAEFMDVEVNDAAPSKRMQEIMRRFGEIFRQILKHQWAGPFMDPVDVEGLQLHDYYKIIKKPMDFNTIKNRMEAKNGSGYKNVREIYADVRLVFTNAMTYNGEKNEYHVMAKALLGRLEDKWLDLLPMVLEEERRQEEAQTQAKINRQIAQEAVMMKMAKDTNDELTKLNLLLEELRETVVHKCRKMSAEDKRQLSKGLCHLSLEDIFKALEIVAKKDSSLHSNLEVVDLDLDKQSESTLWKLRSLLREAMEHNKKIRDSPNELGENTKHKNLPREVLQLNSSIVYVCT</sequence>
<feature type="domain" description="NET" evidence="7">
    <location>
        <begin position="270"/>
        <end position="351"/>
    </location>
</feature>
<dbReference type="InterPro" id="IPR027353">
    <property type="entry name" value="NET_dom"/>
</dbReference>
<dbReference type="PROSITE" id="PS51525">
    <property type="entry name" value="NET"/>
    <property type="match status" value="1"/>
</dbReference>
<dbReference type="PROSITE" id="PS50014">
    <property type="entry name" value="BROMODOMAIN_2"/>
    <property type="match status" value="1"/>
</dbReference>
<dbReference type="Pfam" id="PF00439">
    <property type="entry name" value="Bromodomain"/>
    <property type="match status" value="1"/>
</dbReference>
<dbReference type="SMART" id="SM00297">
    <property type="entry name" value="BROMO"/>
    <property type="match status" value="1"/>
</dbReference>
<feature type="region of interest" description="Disordered" evidence="5">
    <location>
        <begin position="1"/>
        <end position="32"/>
    </location>
</feature>
<dbReference type="EMBL" id="JAGGNH010000003">
    <property type="protein sequence ID" value="KAJ0977259.1"/>
    <property type="molecule type" value="Genomic_DNA"/>
</dbReference>
<keyword evidence="2 4" id="KW-0103">Bromodomain</keyword>
<keyword evidence="3" id="KW-0804">Transcription</keyword>
<proteinExistence type="predicted"/>
<evidence type="ECO:0000259" key="6">
    <source>
        <dbReference type="PROSITE" id="PS50014"/>
    </source>
</evidence>
<keyword evidence="1" id="KW-0805">Transcription regulation</keyword>
<evidence type="ECO:0000313" key="9">
    <source>
        <dbReference type="Proteomes" id="UP001085076"/>
    </source>
</evidence>
<name>A0A9D5CQK4_9LILI</name>
<evidence type="ECO:0000256" key="2">
    <source>
        <dbReference type="ARBA" id="ARBA00023117"/>
    </source>
</evidence>
<dbReference type="Gene3D" id="1.20.1270.220">
    <property type="match status" value="1"/>
</dbReference>
<evidence type="ECO:0008006" key="10">
    <source>
        <dbReference type="Google" id="ProtNLM"/>
    </source>
</evidence>
<dbReference type="Pfam" id="PF17035">
    <property type="entry name" value="BET"/>
    <property type="match status" value="1"/>
</dbReference>
<feature type="compositionally biased region" description="Acidic residues" evidence="5">
    <location>
        <begin position="1"/>
        <end position="10"/>
    </location>
</feature>
<dbReference type="InterPro" id="IPR038336">
    <property type="entry name" value="NET_sf"/>
</dbReference>
<comment type="caution">
    <text evidence="8">The sequence shown here is derived from an EMBL/GenBank/DDBJ whole genome shotgun (WGS) entry which is preliminary data.</text>
</comment>
<gene>
    <name evidence="8" type="ORF">J5N97_012733</name>
</gene>
<dbReference type="PRINTS" id="PR00503">
    <property type="entry name" value="BROMODOMAIN"/>
</dbReference>
<dbReference type="InterPro" id="IPR036427">
    <property type="entry name" value="Bromodomain-like_sf"/>
</dbReference>